<evidence type="ECO:0000313" key="1">
    <source>
        <dbReference type="EMBL" id="KAG0419931.1"/>
    </source>
</evidence>
<keyword evidence="2" id="KW-1185">Reference proteome</keyword>
<dbReference type="EMBL" id="JABSTQ010010561">
    <property type="protein sequence ID" value="KAG0419931.1"/>
    <property type="molecule type" value="Genomic_DNA"/>
</dbReference>
<evidence type="ECO:0000313" key="2">
    <source>
        <dbReference type="Proteomes" id="UP000805193"/>
    </source>
</evidence>
<reference evidence="1 2" key="1">
    <citation type="journal article" date="2020" name="Cell">
        <title>Large-Scale Comparative Analyses of Tick Genomes Elucidate Their Genetic Diversity and Vector Capacities.</title>
        <authorList>
            <consortium name="Tick Genome and Microbiome Consortium (TIGMIC)"/>
            <person name="Jia N."/>
            <person name="Wang J."/>
            <person name="Shi W."/>
            <person name="Du L."/>
            <person name="Sun Y."/>
            <person name="Zhan W."/>
            <person name="Jiang J.F."/>
            <person name="Wang Q."/>
            <person name="Zhang B."/>
            <person name="Ji P."/>
            <person name="Bell-Sakyi L."/>
            <person name="Cui X.M."/>
            <person name="Yuan T.T."/>
            <person name="Jiang B.G."/>
            <person name="Yang W.F."/>
            <person name="Lam T.T."/>
            <person name="Chang Q.C."/>
            <person name="Ding S.J."/>
            <person name="Wang X.J."/>
            <person name="Zhu J.G."/>
            <person name="Ruan X.D."/>
            <person name="Zhao L."/>
            <person name="Wei J.T."/>
            <person name="Ye R.Z."/>
            <person name="Que T.C."/>
            <person name="Du C.H."/>
            <person name="Zhou Y.H."/>
            <person name="Cheng J.X."/>
            <person name="Dai P.F."/>
            <person name="Guo W.B."/>
            <person name="Han X.H."/>
            <person name="Huang E.J."/>
            <person name="Li L.F."/>
            <person name="Wei W."/>
            <person name="Gao Y.C."/>
            <person name="Liu J.Z."/>
            <person name="Shao H.Z."/>
            <person name="Wang X."/>
            <person name="Wang C.C."/>
            <person name="Yang T.C."/>
            <person name="Huo Q.B."/>
            <person name="Li W."/>
            <person name="Chen H.Y."/>
            <person name="Chen S.E."/>
            <person name="Zhou L.G."/>
            <person name="Ni X.B."/>
            <person name="Tian J.H."/>
            <person name="Sheng Y."/>
            <person name="Liu T."/>
            <person name="Pan Y.S."/>
            <person name="Xia L.Y."/>
            <person name="Li J."/>
            <person name="Zhao F."/>
            <person name="Cao W.C."/>
        </authorList>
    </citation>
    <scope>NUCLEOTIDE SEQUENCE [LARGE SCALE GENOMIC DNA]</scope>
    <source>
        <strain evidence="1">Iper-2018</strain>
    </source>
</reference>
<proteinExistence type="predicted"/>
<name>A0AC60PHN2_IXOPE</name>
<accession>A0AC60PHN2</accession>
<sequence length="402" mass="47194">MPPGPHDTTITKLLQRYPSQRLILFDQIEGAANVQEDRKDDAKDSVVRKRTIEWCVPRNRIFMAIYSDFSLIEASCTPVHHSYQLQFTNMSPQVYRYVEGLYNSVYFIDENLRSALQYRPQPNDLFIVSYPKCGTTWLQYLVYNIFTEGVPPEDMEEFLARSVFLEYTGAQSVEKMCRPGSIKTHFPFSRHKYSKLAKYLYIARNPYDCCVSFYYHTKSFPAYFFENGTFIEFFDMFLQGKVDNGDYFNNLLSWYDHRHDPNVLFLTYECLKRDTESWVIKIADFIGKEYGAKLRRDADVVKKIMQMSSMETMRKVFSRAHDILDEAGLSVYKNSKNPSRPLEESVLTAMKKPMSGDYIRKGIVGDWKNHFSKEQVVRMKSWIALRTAGSDVMKLWRDEDLP</sequence>
<protein>
    <submittedName>
        <fullName evidence="1">Uncharacterized protein</fullName>
    </submittedName>
</protein>
<dbReference type="Proteomes" id="UP000805193">
    <property type="component" value="Unassembled WGS sequence"/>
</dbReference>
<gene>
    <name evidence="1" type="ORF">HPB47_003785</name>
</gene>
<comment type="caution">
    <text evidence="1">The sequence shown here is derived from an EMBL/GenBank/DDBJ whole genome shotgun (WGS) entry which is preliminary data.</text>
</comment>
<organism evidence="1 2">
    <name type="scientific">Ixodes persulcatus</name>
    <name type="common">Taiga tick</name>
    <dbReference type="NCBI Taxonomy" id="34615"/>
    <lineage>
        <taxon>Eukaryota</taxon>
        <taxon>Metazoa</taxon>
        <taxon>Ecdysozoa</taxon>
        <taxon>Arthropoda</taxon>
        <taxon>Chelicerata</taxon>
        <taxon>Arachnida</taxon>
        <taxon>Acari</taxon>
        <taxon>Parasitiformes</taxon>
        <taxon>Ixodida</taxon>
        <taxon>Ixodoidea</taxon>
        <taxon>Ixodidae</taxon>
        <taxon>Ixodinae</taxon>
        <taxon>Ixodes</taxon>
    </lineage>
</organism>